<dbReference type="EMBL" id="CATZBU010000006">
    <property type="protein sequence ID" value="CAJ0796353.1"/>
    <property type="molecule type" value="Genomic_DNA"/>
</dbReference>
<feature type="signal peptide" evidence="1">
    <location>
        <begin position="1"/>
        <end position="27"/>
    </location>
</feature>
<keyword evidence="1" id="KW-0732">Signal</keyword>
<reference evidence="2 3" key="1">
    <citation type="submission" date="2023-07" db="EMBL/GenBank/DDBJ databases">
        <authorList>
            <person name="Peeters C."/>
        </authorList>
    </citation>
    <scope>NUCLEOTIDE SEQUENCE [LARGE SCALE GENOMIC DNA]</scope>
    <source>
        <strain evidence="2 3">LMG 19083</strain>
    </source>
</reference>
<keyword evidence="3" id="KW-1185">Reference proteome</keyword>
<feature type="chain" id="PRO_5046609478" evidence="1">
    <location>
        <begin position="28"/>
        <end position="117"/>
    </location>
</feature>
<evidence type="ECO:0000256" key="1">
    <source>
        <dbReference type="SAM" id="SignalP"/>
    </source>
</evidence>
<accession>A0ABN9J5Y7</accession>
<evidence type="ECO:0000313" key="3">
    <source>
        <dbReference type="Proteomes" id="UP001189813"/>
    </source>
</evidence>
<dbReference type="Proteomes" id="UP001189813">
    <property type="component" value="Unassembled WGS sequence"/>
</dbReference>
<comment type="caution">
    <text evidence="2">The sequence shown here is derived from an EMBL/GenBank/DDBJ whole genome shotgun (WGS) entry which is preliminary data.</text>
</comment>
<evidence type="ECO:0000313" key="2">
    <source>
        <dbReference type="EMBL" id="CAJ0796353.1"/>
    </source>
</evidence>
<sequence>MTPTTFLSMRDILLCMALLCGGSMAVASPTSDEFEICSQMEKASLHACLGQQTSAHNNACQQRARHEEERCRAAVWARYARPDPAYEAARVAAQRKAEAEARAAMEAESMHGRGAAR</sequence>
<organism evidence="2 3">
    <name type="scientific">Ralstonia psammae</name>
    <dbReference type="NCBI Taxonomy" id="3058598"/>
    <lineage>
        <taxon>Bacteria</taxon>
        <taxon>Pseudomonadati</taxon>
        <taxon>Pseudomonadota</taxon>
        <taxon>Betaproteobacteria</taxon>
        <taxon>Burkholderiales</taxon>
        <taxon>Burkholderiaceae</taxon>
        <taxon>Ralstonia</taxon>
    </lineage>
</organism>
<name>A0ABN9J5Y7_9RALS</name>
<gene>
    <name evidence="2" type="ORF">LMG19083_02854</name>
</gene>
<proteinExistence type="predicted"/>
<protein>
    <submittedName>
        <fullName evidence="2">Uncharacterized protein</fullName>
    </submittedName>
</protein>